<sequence length="2606" mass="292891">MSDRSLEQRMNIKLCVKTGKSASETFFLLQQAYGEHSMDESSVFEWHQRLTEQENLLDQAKSAHRKPQKNTEANKNNGQNLVRSDPRLDVQIKSEEVKINREAVQQNAVEHLGMRNIPAKMEHRLLTEDDKKHRPGISPALFSNKENVSSVNEESPMETESSSGESVQCSQQEEELQNKGSASPPESGAGSREEVLFSPLKKIKDEPIDEDYDKALISSAHSDISRVKEELENGDHELSDTLDDLRISSVFSVRGNSDAITASVAAPQLPAFSAVTQPAPAIRPPPIVLQAQMQPQFQAHLQLQPKTLAQLQPHLQTQLQAQLQTHLQPQLQLQAQLQAQLQPQPTHQLQPQLSNQLQPQLSHQLQPQTQPPPPPQTQPTHQLRTKPSPQQQPPPAPVRICCSGCSKVLQKGQTAFQKKGSNQLFCSTVCLTGFNLPPAPIIAPKKTCHLCLKVIGNPKDLIIVPVDAANTLKEFCSLSCLSIYKSRVEGLPEENAVVRCSMCRNPSEIQHEVNHQGILHRLCSDDCFSRFRSSKRLSMSCCESCGNCTVTGNYHLVQIEDAVKKFCSLACISSFKQKSGKRVHCPCCQDLKAVDQMMEGTNAQGVIEFFCSSRCVANSEASCTLSGASFPCTNCQKLAVPQYHLAMPDGAIRNFCSYECVDQFQEKLHKSMQMNGGPYHSSNTDLHPSVPHHPSAQVCHPLPNAVPQNQNTASPYVPVSRLTNPQDPQQPEVLVPVKLTCKRCQKQFSSKPEVLQFKNHVGLFCSRFCCDMYKREKDVKAVCEYCKEEKVAKEIIVYEKQLRTFCCEGCKLLYKHDYARQHGGQWKVCAYCCNVTHKTIQNHFGGKLEEFCSEKCMSLYTVLFYEMAKCSACKNQGPLKESLRWDETARHFCNLQCLLHFCSKNILPDQPNSNGINPAATTAQAPLSLSKDVPVIGGVVSLASALAGNTALTGALPTSNASSKIIGDASTQTDASVNGDPQQRRMLKNKAVMCKPISDDQGIQSDLEPPKFLSETVIDENGEKIRLVPMPVPIPTPVFIPVPMHLYAQYTPVPLGFPLPIPVPLIWPASQDSAQASSTKGSVPSQSSVEDEDLDKGKSRPLSHADQGSTYSGDLESDARSTPFSWAEPDDSAHSHVKTPITLSELEGPKDAPATSTASCLLDLENDIPLASNDNDETKEQKYSAKRRKRGKRRSKVEELKNFKEELDVADCAQFILDSNLEKFTASSCQQDETLERSLSISPECAPIEDDLDEAENSEELNSSFKAMVSSLPSLKTGTEASCTKKQFCVYCKKSNSKIARHLTQMHSNETDVAYALNFPKNSKSRHVLLERLRKRGNYYHNVEVIRNGNEDIVLQKRTKRKRSSKDYLPCRYCLGFFVRNGLEKHEYSCRTKKLPEKFLESLQELDLKNESCFHTTREIDAPSFVNLIQLQNPGSSSESTSCPNLVSTLQSSLDRSLLTDQSSAEFSDQTDLKPGFGPSYMFSQSSPEPFLPTSSNFGRSPEANFCTSTCSPEPCPQSGFDSYFQFNDLSSPATNNANSNQSSVITDECNPPRPKRQILNYAYHPLLNPAHRLILNQVPVIQVLICASKKIWTRHQSTVLLPFQEGASGDLEEAIRRMKEDAVSKHIREDALICKYGARLFVNLKHRKKHQMYVSQRMRDLAKFMLAVKELDGSVQYLHHVCTLSRYDLVIKAAKIFCEFDESLSKFKRPSLAFRIGKSVRQAAEIVCGENVMEGNTETVADVKQFIKLLEKHWIFPAKNADWVNPDSSDVNGCLDKPTKALSSCQKKPPLRNRKSAFSAHRHGPKNEENVDSNEKLLCSNNAKESSTNPAVQSSMSHRSKSPSKSEVLTLKLRTARSKNKHFCLYCRKPVFKLARHLSLIHAKKKDVAHILSYPKGSKMRRCLFKQLLTKGNYQHNVRVQHTGKGEIIPIKRKQKDNSLKSHQACSFCLGFYHPSDLWRHLKSCRMKTDDTISCRRRSCSAPSKNFVLHESLSQGCQNVVRSMRDDKVSKYLRNDSLICKFGNRLYEEGDLCIPQKMRALGRFMLAVKELDPTVMDLNQVCTESRFDLASEAVKKVGGFEPNSRHKFKQSVALRIAFSLKCATEIALEEKGLGGKVRNQAKTFIKLLEKEWLLKEPSNPCKKTEENIIPLIEDVVKLQNYLKNFEDKAISELTEHPNCNSWKRLRESLLAELTLFNRERRSIAEKMLLQEYMQRDGNLIREKMCEPLTKLEQALNAVLITVGITCKDGSWIPVAFTARMAASLDILIKYRKDVGVPTHNPYMFPKMTTDSHIRAHDYIRIFARNCGVSKPEVHMHKQVATVFKIRSLNAIEKQQAAALVGDGAFDLQTPDENVSQLAKICNLLQTIEEGPEAQKVMGLGDSPRCKRQKWSPEEQEAVMRQLGNYISISKVPGKKDCLACIKTEFEALNKRTMARWTKTFANRCIERRRFISSTWFPTPPHVWRESLGQLGAVEDSTHRRFRFANTDEGEQEKKVLLGKRKRDDAEDEVEYGEMPENIEVPLRCPVRLYEFYLSKCPDSVKERPDVFYLQPEISCHPGSSVWYSTKPLDAAILDAMLSRALAVRDVHLEPKQQQQQPSCSDEDTS</sequence>
<feature type="compositionally biased region" description="Basic residues" evidence="8">
    <location>
        <begin position="1790"/>
        <end position="1805"/>
    </location>
</feature>
<feature type="domain" description="TRASH" evidence="9">
    <location>
        <begin position="741"/>
        <end position="777"/>
    </location>
</feature>
<evidence type="ECO:0000256" key="3">
    <source>
        <dbReference type="ARBA" id="ARBA00022723"/>
    </source>
</evidence>
<dbReference type="Pfam" id="PF12012">
    <property type="entry name" value="DUF3504"/>
    <property type="match status" value="1"/>
</dbReference>
<dbReference type="Gene3D" id="1.10.10.1450">
    <property type="match status" value="1"/>
</dbReference>
<evidence type="ECO:0000256" key="5">
    <source>
        <dbReference type="ARBA" id="ARBA00022771"/>
    </source>
</evidence>
<feature type="domain" description="TRASH" evidence="9">
    <location>
        <begin position="500"/>
        <end position="535"/>
    </location>
</feature>
<evidence type="ECO:0000256" key="6">
    <source>
        <dbReference type="ARBA" id="ARBA00022833"/>
    </source>
</evidence>
<dbReference type="OrthoDB" id="10025028at2759"/>
<keyword evidence="4" id="KW-0677">Repeat</keyword>
<dbReference type="SMART" id="SM00746">
    <property type="entry name" value="TRASH"/>
    <property type="match status" value="10"/>
</dbReference>
<dbReference type="InterPro" id="IPR051284">
    <property type="entry name" value="ZnF_MYMT-QRICH1"/>
</dbReference>
<organism evidence="10 11">
    <name type="scientific">Bagarius yarrelli</name>
    <name type="common">Goonch</name>
    <name type="synonym">Bagrus yarrelli</name>
    <dbReference type="NCBI Taxonomy" id="175774"/>
    <lineage>
        <taxon>Eukaryota</taxon>
        <taxon>Metazoa</taxon>
        <taxon>Chordata</taxon>
        <taxon>Craniata</taxon>
        <taxon>Vertebrata</taxon>
        <taxon>Euteleostomi</taxon>
        <taxon>Actinopterygii</taxon>
        <taxon>Neopterygii</taxon>
        <taxon>Teleostei</taxon>
        <taxon>Ostariophysi</taxon>
        <taxon>Siluriformes</taxon>
        <taxon>Sisoridae</taxon>
        <taxon>Sisorinae</taxon>
        <taxon>Bagarius</taxon>
    </lineage>
</organism>
<feature type="region of interest" description="Disordered" evidence="8">
    <location>
        <begin position="342"/>
        <end position="395"/>
    </location>
</feature>
<evidence type="ECO:0000259" key="9">
    <source>
        <dbReference type="SMART" id="SM00746"/>
    </source>
</evidence>
<dbReference type="InterPro" id="IPR011017">
    <property type="entry name" value="TRASH_dom"/>
</dbReference>
<keyword evidence="11" id="KW-1185">Reference proteome</keyword>
<feature type="domain" description="TRASH" evidence="9">
    <location>
        <begin position="783"/>
        <end position="818"/>
    </location>
</feature>
<dbReference type="SUPFAM" id="SSF57716">
    <property type="entry name" value="Glucocorticoid receptor-like (DNA-binding domain)"/>
    <property type="match status" value="1"/>
</dbReference>
<feature type="domain" description="TRASH" evidence="9">
    <location>
        <begin position="632"/>
        <end position="668"/>
    </location>
</feature>
<evidence type="ECO:0000313" key="10">
    <source>
        <dbReference type="EMBL" id="TSK72189.1"/>
    </source>
</evidence>
<feature type="region of interest" description="Disordered" evidence="8">
    <location>
        <begin position="1075"/>
        <end position="1136"/>
    </location>
</feature>
<name>A0A556TUP0_BAGYA</name>
<dbReference type="GO" id="GO:0008270">
    <property type="term" value="F:zinc ion binding"/>
    <property type="evidence" value="ECO:0007669"/>
    <property type="project" value="UniProtKB-KW"/>
</dbReference>
<feature type="domain" description="TRASH" evidence="9">
    <location>
        <begin position="402"/>
        <end position="438"/>
    </location>
</feature>
<evidence type="ECO:0000256" key="7">
    <source>
        <dbReference type="ARBA" id="ARBA00022843"/>
    </source>
</evidence>
<feature type="region of interest" description="Disordered" evidence="8">
    <location>
        <begin position="59"/>
        <end position="88"/>
    </location>
</feature>
<dbReference type="Proteomes" id="UP000319801">
    <property type="component" value="Unassembled WGS sequence"/>
</dbReference>
<reference evidence="10 11" key="1">
    <citation type="journal article" date="2019" name="Genome Biol. Evol.">
        <title>Whole-Genome Sequencing of the Giant Devil Catfish, Bagarius yarrelli.</title>
        <authorList>
            <person name="Jiang W."/>
            <person name="Lv Y."/>
            <person name="Cheng L."/>
            <person name="Yang K."/>
            <person name="Chao B."/>
            <person name="Wang X."/>
            <person name="Li Y."/>
            <person name="Pan X."/>
            <person name="You X."/>
            <person name="Zhang Y."/>
            <person name="Yang J."/>
            <person name="Li J."/>
            <person name="Zhang X."/>
            <person name="Liu S."/>
            <person name="Sun C."/>
            <person name="Yang J."/>
            <person name="Shi Q."/>
        </authorList>
    </citation>
    <scope>NUCLEOTIDE SEQUENCE [LARGE SCALE GENOMIC DNA]</scope>
    <source>
        <strain evidence="10">JWS20170419001</strain>
        <tissue evidence="10">Muscle</tissue>
    </source>
</reference>
<evidence type="ECO:0000256" key="2">
    <source>
        <dbReference type="ARBA" id="ARBA00022553"/>
    </source>
</evidence>
<proteinExistence type="predicted"/>
<feature type="domain" description="TRASH" evidence="9">
    <location>
        <begin position="585"/>
        <end position="623"/>
    </location>
</feature>
<protein>
    <submittedName>
        <fullName evidence="10">Zinc finger MYM-type protein 4</fullName>
    </submittedName>
</protein>
<feature type="domain" description="TRASH" evidence="9">
    <location>
        <begin position="870"/>
        <end position="905"/>
    </location>
</feature>
<evidence type="ECO:0000256" key="4">
    <source>
        <dbReference type="ARBA" id="ARBA00022737"/>
    </source>
</evidence>
<gene>
    <name evidence="10" type="ORF">Baya_3173</name>
</gene>
<feature type="compositionally biased region" description="Low complexity" evidence="8">
    <location>
        <begin position="180"/>
        <end position="190"/>
    </location>
</feature>
<dbReference type="EMBL" id="VCAZ01000019">
    <property type="protein sequence ID" value="TSK72189.1"/>
    <property type="molecule type" value="Genomic_DNA"/>
</dbReference>
<feature type="compositionally biased region" description="Polar residues" evidence="8">
    <location>
        <begin position="1075"/>
        <end position="1088"/>
    </location>
</feature>
<keyword evidence="1" id="KW-1017">Isopeptide bond</keyword>
<feature type="compositionally biased region" description="Polar residues" evidence="8">
    <location>
        <begin position="144"/>
        <end position="171"/>
    </location>
</feature>
<feature type="compositionally biased region" description="Basic residues" evidence="8">
    <location>
        <begin position="1184"/>
        <end position="1195"/>
    </location>
</feature>
<comment type="caution">
    <text evidence="10">The sequence shown here is derived from an EMBL/GenBank/DDBJ whole genome shotgun (WGS) entry which is preliminary data.</text>
</comment>
<feature type="domain" description="TRASH" evidence="9">
    <location>
        <begin position="542"/>
        <end position="579"/>
    </location>
</feature>
<evidence type="ECO:0000313" key="11">
    <source>
        <dbReference type="Proteomes" id="UP000319801"/>
    </source>
</evidence>
<feature type="region of interest" description="Disordered" evidence="8">
    <location>
        <begin position="1782"/>
        <end position="1849"/>
    </location>
</feature>
<feature type="compositionally biased region" description="Polar residues" evidence="8">
    <location>
        <begin position="70"/>
        <end position="82"/>
    </location>
</feature>
<dbReference type="PANTHER" id="PTHR45736">
    <property type="entry name" value="ZINC FINGER MYM-TYPE PROTEIN"/>
    <property type="match status" value="1"/>
</dbReference>
<keyword evidence="3" id="KW-0479">Metal-binding</keyword>
<keyword evidence="5" id="KW-0863">Zinc-finger</keyword>
<dbReference type="InterPro" id="IPR021893">
    <property type="entry name" value="ZMYM2-like_C"/>
</dbReference>
<keyword evidence="7" id="KW-0832">Ubl conjugation</keyword>
<feature type="domain" description="TRASH" evidence="9">
    <location>
        <begin position="829"/>
        <end position="864"/>
    </location>
</feature>
<feature type="compositionally biased region" description="Polar residues" evidence="8">
    <location>
        <begin position="1820"/>
        <end position="1834"/>
    </location>
</feature>
<keyword evidence="6" id="KW-0862">Zinc</keyword>
<dbReference type="InterPro" id="IPR010507">
    <property type="entry name" value="Znf_MYM"/>
</dbReference>
<keyword evidence="2" id="KW-0597">Phosphoprotein</keyword>
<dbReference type="PANTHER" id="PTHR45736:SF5">
    <property type="entry name" value="ZINC FINGER MYM-TYPE PROTEIN 4"/>
    <property type="match status" value="1"/>
</dbReference>
<accession>A0A556TUP0</accession>
<feature type="region of interest" description="Disordered" evidence="8">
    <location>
        <begin position="128"/>
        <end position="202"/>
    </location>
</feature>
<dbReference type="Pfam" id="PF06467">
    <property type="entry name" value="zf-FCS"/>
    <property type="match status" value="3"/>
</dbReference>
<feature type="domain" description="TRASH" evidence="9">
    <location>
        <begin position="448"/>
        <end position="488"/>
    </location>
</feature>
<feature type="compositionally biased region" description="Basic and acidic residues" evidence="8">
    <location>
        <begin position="1806"/>
        <end position="1816"/>
    </location>
</feature>
<feature type="region of interest" description="Disordered" evidence="8">
    <location>
        <begin position="1168"/>
        <end position="1196"/>
    </location>
</feature>
<evidence type="ECO:0000256" key="1">
    <source>
        <dbReference type="ARBA" id="ARBA00022499"/>
    </source>
</evidence>
<evidence type="ECO:0000256" key="8">
    <source>
        <dbReference type="SAM" id="MobiDB-lite"/>
    </source>
</evidence>
<feature type="compositionally biased region" description="Low complexity" evidence="8">
    <location>
        <begin position="342"/>
        <end position="368"/>
    </location>
</feature>